<dbReference type="PANTHER" id="PTHR30270">
    <property type="entry name" value="THIAMINE-MONOPHOSPHATE KINASE"/>
    <property type="match status" value="1"/>
</dbReference>
<dbReference type="PROSITE" id="PS51186">
    <property type="entry name" value="GNAT"/>
    <property type="match status" value="1"/>
</dbReference>
<dbReference type="GO" id="GO:0009228">
    <property type="term" value="P:thiamine biosynthetic process"/>
    <property type="evidence" value="ECO:0007669"/>
    <property type="project" value="InterPro"/>
</dbReference>
<dbReference type="GO" id="GO:0009030">
    <property type="term" value="F:thiamine-phosphate kinase activity"/>
    <property type="evidence" value="ECO:0007669"/>
    <property type="project" value="InterPro"/>
</dbReference>
<accession>A0A1V2I7U3</accession>
<dbReference type="InterPro" id="IPR036921">
    <property type="entry name" value="PurM-like_N_sf"/>
</dbReference>
<dbReference type="SUPFAM" id="SSF55326">
    <property type="entry name" value="PurM N-terminal domain-like"/>
    <property type="match status" value="1"/>
</dbReference>
<gene>
    <name evidence="2" type="ORF">BL253_22410</name>
</gene>
<comment type="caution">
    <text evidence="2">The sequence shown here is derived from an EMBL/GenBank/DDBJ whole genome shotgun (WGS) entry which is preliminary data.</text>
</comment>
<dbReference type="InterPro" id="IPR023911">
    <property type="entry name" value="MSMEG_0567/sll0787_C"/>
</dbReference>
<dbReference type="NCBIfam" id="TIGR04045">
    <property type="entry name" value="MSMEG_0567_GNAT"/>
    <property type="match status" value="1"/>
</dbReference>
<dbReference type="InterPro" id="IPR006283">
    <property type="entry name" value="ThiL-like"/>
</dbReference>
<dbReference type="Pfam" id="PF00583">
    <property type="entry name" value="Acetyltransf_1"/>
    <property type="match status" value="1"/>
</dbReference>
<dbReference type="InterPro" id="IPR016188">
    <property type="entry name" value="PurM-like_N"/>
</dbReference>
<name>A0A1V2I7U3_9ACTN</name>
<evidence type="ECO:0000313" key="3">
    <source>
        <dbReference type="Proteomes" id="UP000188929"/>
    </source>
</evidence>
<dbReference type="Gene3D" id="3.90.650.10">
    <property type="entry name" value="PurM-like C-terminal domain"/>
    <property type="match status" value="1"/>
</dbReference>
<sequence>MDTLAVWGDPGTLLRRPRYVIEQARDPATIAAYRRLRRAVFVDEQGMFDDGPAGDLDEADDDPRTITLVVRDLDGPGGGEVIGGVRLGPTPAWSGDDIGWWHGGRLAVAAHARGRYAGVGGALVRAACAHAEAAGALRFDATIQPSRERFFGRLGWMTVGPTTVRGTPHVLMRWPIDRVAMLAATTKAPLGALLGALRPGGAGFVGDDGAPVPGTGLVAACDAILPTMVDRDPFWAGWCGVLVNLNDLAAMGAKPLGVLDAVAGPTVSRVSRVLAGLRAAADGFGVPILGGHTQLGMPSALAVTAIGHTETPIRSGAGLPGHAVTVTADLTGRWRPGYTGRQWDSTSGRRTAELRAMLSLTGRHRPVAAKDVSMAGLVGTLGMLAESSGCAAELEVAAVPRPAGVAAGDWLTCFPGFAMVTADVESRQMPGSSPAVSARCGRLLSGSGVSLLWPDGLRTPVLSGHVTGMGTA</sequence>
<dbReference type="GO" id="GO:0016747">
    <property type="term" value="F:acyltransferase activity, transferring groups other than amino-acyl groups"/>
    <property type="evidence" value="ECO:0007669"/>
    <property type="project" value="InterPro"/>
</dbReference>
<dbReference type="SUPFAM" id="SSF56042">
    <property type="entry name" value="PurM C-terminal domain-like"/>
    <property type="match status" value="1"/>
</dbReference>
<reference evidence="3" key="1">
    <citation type="submission" date="2016-10" db="EMBL/GenBank/DDBJ databases">
        <title>Frankia sp. NRRL B-16386 Genome sequencing.</title>
        <authorList>
            <person name="Ghodhbane-Gtari F."/>
            <person name="Swanson E."/>
            <person name="Gueddou A."/>
            <person name="Hezbri K."/>
            <person name="Ktari K."/>
            <person name="Nouioui I."/>
            <person name="Morris K."/>
            <person name="Simpson S."/>
            <person name="Abebe-Akele F."/>
            <person name="Thomas K."/>
            <person name="Gtari M."/>
            <person name="Tisa L.S."/>
        </authorList>
    </citation>
    <scope>NUCLEOTIDE SEQUENCE [LARGE SCALE GENOMIC DNA]</scope>
    <source>
        <strain evidence="3">NRRL B-16386</strain>
    </source>
</reference>
<evidence type="ECO:0000259" key="1">
    <source>
        <dbReference type="PROSITE" id="PS51186"/>
    </source>
</evidence>
<dbReference type="Proteomes" id="UP000188929">
    <property type="component" value="Unassembled WGS sequence"/>
</dbReference>
<dbReference type="SUPFAM" id="SSF55729">
    <property type="entry name" value="Acyl-CoA N-acyltransferases (Nat)"/>
    <property type="match status" value="1"/>
</dbReference>
<dbReference type="InterPro" id="IPR000182">
    <property type="entry name" value="GNAT_dom"/>
</dbReference>
<dbReference type="InterPro" id="IPR010918">
    <property type="entry name" value="PurM-like_C_dom"/>
</dbReference>
<organism evidence="2 3">
    <name type="scientific">Pseudofrankia asymbiotica</name>
    <dbReference type="NCBI Taxonomy" id="1834516"/>
    <lineage>
        <taxon>Bacteria</taxon>
        <taxon>Bacillati</taxon>
        <taxon>Actinomycetota</taxon>
        <taxon>Actinomycetes</taxon>
        <taxon>Frankiales</taxon>
        <taxon>Frankiaceae</taxon>
        <taxon>Pseudofrankia</taxon>
    </lineage>
</organism>
<dbReference type="Gene3D" id="3.40.630.30">
    <property type="match status" value="1"/>
</dbReference>
<dbReference type="InterPro" id="IPR024035">
    <property type="entry name" value="MSMEG_0567_GNAT"/>
</dbReference>
<evidence type="ECO:0000313" key="2">
    <source>
        <dbReference type="EMBL" id="ONH27342.1"/>
    </source>
</evidence>
<dbReference type="AlphaFoldDB" id="A0A1V2I7U3"/>
<dbReference type="InterPro" id="IPR036676">
    <property type="entry name" value="PurM-like_C_sf"/>
</dbReference>
<dbReference type="NCBIfam" id="TIGR04050">
    <property type="entry name" value="MSMEG_0567_Cter"/>
    <property type="match status" value="1"/>
</dbReference>
<dbReference type="PANTHER" id="PTHR30270:SF0">
    <property type="entry name" value="THIAMINE-MONOPHOSPHATE KINASE"/>
    <property type="match status" value="1"/>
</dbReference>
<dbReference type="Pfam" id="PF00586">
    <property type="entry name" value="AIRS"/>
    <property type="match status" value="1"/>
</dbReference>
<dbReference type="Gene3D" id="3.30.1330.10">
    <property type="entry name" value="PurM-like, N-terminal domain"/>
    <property type="match status" value="1"/>
</dbReference>
<dbReference type="EMBL" id="MOMC01000046">
    <property type="protein sequence ID" value="ONH27342.1"/>
    <property type="molecule type" value="Genomic_DNA"/>
</dbReference>
<dbReference type="Pfam" id="PF02769">
    <property type="entry name" value="AIRS_C"/>
    <property type="match status" value="1"/>
</dbReference>
<keyword evidence="3" id="KW-1185">Reference proteome</keyword>
<dbReference type="STRING" id="1834516.BL253_22410"/>
<proteinExistence type="predicted"/>
<dbReference type="InterPro" id="IPR016181">
    <property type="entry name" value="Acyl_CoA_acyltransferase"/>
</dbReference>
<protein>
    <submittedName>
        <fullName evidence="2">AIR synthase</fullName>
    </submittedName>
</protein>
<feature type="domain" description="N-acetyltransferase" evidence="1">
    <location>
        <begin position="19"/>
        <end position="177"/>
    </location>
</feature>
<dbReference type="OrthoDB" id="9767928at2"/>